<reference evidence="1" key="1">
    <citation type="submission" date="2020-10" db="EMBL/GenBank/DDBJ databases">
        <authorList>
            <person name="Gilroy R."/>
        </authorList>
    </citation>
    <scope>NUCLEOTIDE SEQUENCE</scope>
    <source>
        <strain evidence="1">4920</strain>
    </source>
</reference>
<reference evidence="1" key="2">
    <citation type="journal article" date="2021" name="PeerJ">
        <title>Extensive microbial diversity within the chicken gut microbiome revealed by metagenomics and culture.</title>
        <authorList>
            <person name="Gilroy R."/>
            <person name="Ravi A."/>
            <person name="Getino M."/>
            <person name="Pursley I."/>
            <person name="Horton D.L."/>
            <person name="Alikhan N.F."/>
            <person name="Baker D."/>
            <person name="Gharbi K."/>
            <person name="Hall N."/>
            <person name="Watson M."/>
            <person name="Adriaenssens E.M."/>
            <person name="Foster-Nyarko E."/>
            <person name="Jarju S."/>
            <person name="Secka A."/>
            <person name="Antonio M."/>
            <person name="Oren A."/>
            <person name="Chaudhuri R.R."/>
            <person name="La Ragione R."/>
            <person name="Hildebrand F."/>
            <person name="Pallen M.J."/>
        </authorList>
    </citation>
    <scope>NUCLEOTIDE SEQUENCE</scope>
    <source>
        <strain evidence="1">4920</strain>
    </source>
</reference>
<dbReference type="SUPFAM" id="SSF88713">
    <property type="entry name" value="Glycoside hydrolase/deacetylase"/>
    <property type="match status" value="1"/>
</dbReference>
<accession>A0A9D1NG67</accession>
<dbReference type="AlphaFoldDB" id="A0A9D1NG67"/>
<proteinExistence type="predicted"/>
<organism evidence="1 2">
    <name type="scientific">Candidatus Aphodoplasma excrementigallinarum</name>
    <dbReference type="NCBI Taxonomy" id="2840673"/>
    <lineage>
        <taxon>Bacteria</taxon>
        <taxon>Bacillati</taxon>
        <taxon>Bacillota</taxon>
        <taxon>Clostridia</taxon>
        <taxon>Eubacteriales</taxon>
        <taxon>Candidatus Aphodoplasma</taxon>
    </lineage>
</organism>
<dbReference type="Proteomes" id="UP000886743">
    <property type="component" value="Unassembled WGS sequence"/>
</dbReference>
<feature type="non-terminal residue" evidence="1">
    <location>
        <position position="184"/>
    </location>
</feature>
<gene>
    <name evidence="1" type="ORF">IAC74_03170</name>
</gene>
<evidence type="ECO:0000313" key="2">
    <source>
        <dbReference type="Proteomes" id="UP000886743"/>
    </source>
</evidence>
<dbReference type="GO" id="GO:0005975">
    <property type="term" value="P:carbohydrate metabolic process"/>
    <property type="evidence" value="ECO:0007669"/>
    <property type="project" value="InterPro"/>
</dbReference>
<dbReference type="InterPro" id="IPR011330">
    <property type="entry name" value="Glyco_hydro/deAcase_b/a-brl"/>
</dbReference>
<evidence type="ECO:0000313" key="1">
    <source>
        <dbReference type="EMBL" id="HIV02549.1"/>
    </source>
</evidence>
<protein>
    <submittedName>
        <fullName evidence="1">Glycoside hydrolase</fullName>
    </submittedName>
</protein>
<comment type="caution">
    <text evidence="1">The sequence shown here is derived from an EMBL/GenBank/DDBJ whole genome shotgun (WGS) entry which is preliminary data.</text>
</comment>
<dbReference type="EMBL" id="DVOF01000090">
    <property type="protein sequence ID" value="HIV02549.1"/>
    <property type="molecule type" value="Genomic_DNA"/>
</dbReference>
<dbReference type="GO" id="GO:0016787">
    <property type="term" value="F:hydrolase activity"/>
    <property type="evidence" value="ECO:0007669"/>
    <property type="project" value="UniProtKB-KW"/>
</dbReference>
<sequence length="184" mass="20864">MDLSVNKVILLFKTHLDVGFTDYVSAVIDDYIHNYIPTAIRLANSLKTSRREERFVWTVGSWMIARYLETAQGDERAAMERALREGDISYHALPFTMHTEAMDAGLFRYGLSIAKRLDQQFGRKTIAGKYTDVPGHTKAMIPLLSESGIQLVHIGVNPASAPPDVPDFFVWRFDHDNEVTVVYN</sequence>
<dbReference type="CDD" id="cd10791">
    <property type="entry name" value="GH38N_AMII_like_1"/>
    <property type="match status" value="1"/>
</dbReference>
<name>A0A9D1NG67_9FIRM</name>
<keyword evidence="1" id="KW-0378">Hydrolase</keyword>